<keyword evidence="1" id="KW-1185">Reference proteome</keyword>
<dbReference type="InterPro" id="IPR043502">
    <property type="entry name" value="DNA/RNA_pol_sf"/>
</dbReference>
<reference evidence="2" key="1">
    <citation type="submission" date="2025-08" db="UniProtKB">
        <authorList>
            <consortium name="RefSeq"/>
        </authorList>
    </citation>
    <scope>IDENTIFICATION</scope>
</reference>
<dbReference type="Gene3D" id="3.90.1600.10">
    <property type="entry name" value="Palm domain of DNA polymerase"/>
    <property type="match status" value="1"/>
</dbReference>
<dbReference type="Proteomes" id="UP000694920">
    <property type="component" value="Unplaced"/>
</dbReference>
<dbReference type="PANTHER" id="PTHR33568">
    <property type="entry name" value="DNA POLYMERASE"/>
    <property type="match status" value="1"/>
</dbReference>
<organism evidence="1 2">
    <name type="scientific">Cephus cinctus</name>
    <name type="common">Wheat stem sawfly</name>
    <dbReference type="NCBI Taxonomy" id="211228"/>
    <lineage>
        <taxon>Eukaryota</taxon>
        <taxon>Metazoa</taxon>
        <taxon>Ecdysozoa</taxon>
        <taxon>Arthropoda</taxon>
        <taxon>Hexapoda</taxon>
        <taxon>Insecta</taxon>
        <taxon>Pterygota</taxon>
        <taxon>Neoptera</taxon>
        <taxon>Endopterygota</taxon>
        <taxon>Hymenoptera</taxon>
        <taxon>Cephoidea</taxon>
        <taxon>Cephidae</taxon>
        <taxon>Cephus</taxon>
    </lineage>
</organism>
<dbReference type="RefSeq" id="XP_015596665.1">
    <property type="nucleotide sequence ID" value="XM_015741179.1"/>
</dbReference>
<accession>A0AAJ7BXY0</accession>
<dbReference type="SUPFAM" id="SSF56672">
    <property type="entry name" value="DNA/RNA polymerases"/>
    <property type="match status" value="1"/>
</dbReference>
<dbReference type="KEGG" id="ccin:107268423"/>
<sequence length="206" mass="22915">MVYNSGTSIIMMKTGRVTFIDSLNYFHMPLSGLPKAFGLVGSAGLKQKGVFPHIFNTPENQHYIGPLPPLEFYSPDTKPTAQQGIRLDPANIKSNPGLRAVTKLCLSSFWGKFGQRENLPKTEIVTTRQKLVSLLTCPEVEITGILPVDDEVLYVNTSSTSESVIPTAYTNVVIAAYTTAQARLKLYDYLEKLDRRVLYYDTDSCI</sequence>
<protein>
    <submittedName>
        <fullName evidence="2">Uncharacterized protein LOC107268423</fullName>
    </submittedName>
</protein>
<proteinExistence type="predicted"/>
<name>A0AAJ7BXY0_CEPCN</name>
<evidence type="ECO:0000313" key="2">
    <source>
        <dbReference type="RefSeq" id="XP_015596665.1"/>
    </source>
</evidence>
<evidence type="ECO:0000313" key="1">
    <source>
        <dbReference type="Proteomes" id="UP000694920"/>
    </source>
</evidence>
<dbReference type="AlphaFoldDB" id="A0AAJ7BXY0"/>
<gene>
    <name evidence="2" type="primary">LOC107268423</name>
</gene>
<dbReference type="PANTHER" id="PTHR33568:SF3">
    <property type="entry name" value="DNA-DIRECTED DNA POLYMERASE"/>
    <property type="match status" value="1"/>
</dbReference>
<dbReference type="GO" id="GO:0071897">
    <property type="term" value="P:DNA biosynthetic process"/>
    <property type="evidence" value="ECO:0007669"/>
    <property type="project" value="UniProtKB-ARBA"/>
</dbReference>
<dbReference type="GeneID" id="107268423"/>
<dbReference type="InterPro" id="IPR023211">
    <property type="entry name" value="DNA_pol_palm_dom_sf"/>
</dbReference>